<evidence type="ECO:0000256" key="3">
    <source>
        <dbReference type="ARBA" id="ARBA00022448"/>
    </source>
</evidence>
<feature type="domain" description="Major facilitator superfamily (MFS) profile" evidence="10">
    <location>
        <begin position="500"/>
        <end position="951"/>
    </location>
</feature>
<feature type="transmembrane region" description="Helical" evidence="9">
    <location>
        <begin position="898"/>
        <end position="919"/>
    </location>
</feature>
<dbReference type="Pfam" id="PF00676">
    <property type="entry name" value="E1_dh"/>
    <property type="match status" value="1"/>
</dbReference>
<dbReference type="InterPro" id="IPR050771">
    <property type="entry name" value="Alpha-ketoacid_DH_E1_comp"/>
</dbReference>
<dbReference type="InterPro" id="IPR001017">
    <property type="entry name" value="DH_E1"/>
</dbReference>
<evidence type="ECO:0000256" key="7">
    <source>
        <dbReference type="ARBA" id="ARBA00023136"/>
    </source>
</evidence>
<dbReference type="PROSITE" id="PS00217">
    <property type="entry name" value="SUGAR_TRANSPORT_2"/>
    <property type="match status" value="1"/>
</dbReference>
<dbReference type="EMBL" id="JARVKF010000268">
    <property type="protein sequence ID" value="KAK9420086.1"/>
    <property type="molecule type" value="Genomic_DNA"/>
</dbReference>
<keyword evidence="6" id="KW-0560">Oxidoreductase</keyword>
<dbReference type="PRINTS" id="PR00171">
    <property type="entry name" value="SUGRTRNSPORT"/>
</dbReference>
<keyword evidence="12" id="KW-1185">Reference proteome</keyword>
<feature type="region of interest" description="Disordered" evidence="8">
    <location>
        <begin position="977"/>
        <end position="1031"/>
    </location>
</feature>
<dbReference type="Gene3D" id="1.20.1250.20">
    <property type="entry name" value="MFS general substrate transporter like domains"/>
    <property type="match status" value="1"/>
</dbReference>
<feature type="transmembrane region" description="Helical" evidence="9">
    <location>
        <begin position="859"/>
        <end position="886"/>
    </location>
</feature>
<keyword evidence="5 9" id="KW-1133">Transmembrane helix</keyword>
<feature type="transmembrane region" description="Helical" evidence="9">
    <location>
        <begin position="541"/>
        <end position="566"/>
    </location>
</feature>
<comment type="subcellular location">
    <subcellularLocation>
        <location evidence="1">Membrane</location>
        <topology evidence="1">Multi-pass membrane protein</topology>
    </subcellularLocation>
</comment>
<dbReference type="PANTHER" id="PTHR43380:SF1">
    <property type="entry name" value="2-OXOISOVALERATE DEHYDROGENASE SUBUNIT ALPHA, MITOCHONDRIAL"/>
    <property type="match status" value="1"/>
</dbReference>
<dbReference type="InterPro" id="IPR029061">
    <property type="entry name" value="THDP-binding"/>
</dbReference>
<dbReference type="SUPFAM" id="SSF52518">
    <property type="entry name" value="Thiamin diphosphate-binding fold (THDP-binding)"/>
    <property type="match status" value="1"/>
</dbReference>
<proteinExistence type="inferred from homology"/>
<evidence type="ECO:0000313" key="11">
    <source>
        <dbReference type="EMBL" id="KAK9420086.1"/>
    </source>
</evidence>
<evidence type="ECO:0000256" key="6">
    <source>
        <dbReference type="ARBA" id="ARBA00023002"/>
    </source>
</evidence>
<dbReference type="InterPro" id="IPR005829">
    <property type="entry name" value="Sugar_transporter_CS"/>
</dbReference>
<sequence length="1031" mass="114360">MKARLLPIAPLRQVTRAGRRAHASTIFAPRVPSRSSSGISQRQGASHVSFPGAVKSAFTSSLDFALASESPSLPTYRVVDQDGKIVDSSFTIDLSDEEIIKLYNNMLLISVMDIIMFDAQRQGRLSFYMVSAGEEAISIGSASVLEKEDVVFCQYREQGVFRQRGFELSDFMNQLFANAKDPGRGRNMPHTISSPLATQIPHASGAAYALKMQRINDPSLSPRVVVVYFGEGAASEGDFHAALNIAATRSCPVIFICRNNGYAISTPTLEQYRGDGIASRGIGYGIDTIRIDGNDIWAVREATKKAREMALQDGGKPILIEAMSYRVSHHSTSDDSFAYRARVEVEDWKRRDNPVSRLRKYMESRGIWDESKEKTARDSIRRDVLKAFSEAEKEKKPPIRAMFEDIYEEMTPDLRAQMKQLNEHLQRYPDDIAILKNQRVVPNFGNIKTSQAHRSVSTRLQSSWKWVLRKAGATSVPCLVVWAVSIRINGADCGAEALLLGTVTSLGGFLFGYDTGQISGMLLFTDFVNRFGQEQADGTRAWVPIIQSLLVSLMSIGTLIGALSGAYTAEWWGRRRSLSFGVVIFCIGNTIQITAMNSWVHMMMGRFVAGLGVGNLSVGVPMFQSECSPREIRGAVVASYQLMITIGILISNIINYGVRNIQDSDASWRIVIGLGIFFSLPLGFGVMLVPESPRWLASRNDWEGARMAMARLRGMKDNPHDQLVEYDLKEMRDIIEKESSAGTSSWLECFTGRPSRIPKLLYRTLLGISIQFLQQWTGVNYFFYYGATIFNSAGIEDPIQTQLILGTVNVVMTFYGLYVVEKYGRRWPLFLGALWQALWLLIFASVGTALPPSENPASGIVMIVSACMFIASFAGTWGPMAWVVIGEIFPLRTRAKQASLATAGNWLGNFMISFLTPLADSGISYAYGFVFVGTNLAAALLVWFFLYESVSLSLENVDLMYNQKDIKPWRSSKWMPPGYTTRKQRDEGHFRRLSKSNGSGAGAATTLQTGSEKGQVVGDGMMATESRREVV</sequence>
<evidence type="ECO:0000256" key="9">
    <source>
        <dbReference type="SAM" id="Phobius"/>
    </source>
</evidence>
<protein>
    <submittedName>
        <fullName evidence="11">General substrate transporter</fullName>
    </submittedName>
</protein>
<dbReference type="CDD" id="cd02000">
    <property type="entry name" value="TPP_E1_PDC_ADC_BCADC"/>
    <property type="match status" value="1"/>
</dbReference>
<evidence type="ECO:0000256" key="1">
    <source>
        <dbReference type="ARBA" id="ARBA00004141"/>
    </source>
</evidence>
<evidence type="ECO:0000313" key="12">
    <source>
        <dbReference type="Proteomes" id="UP001408356"/>
    </source>
</evidence>
<comment type="similarity">
    <text evidence="2">Belongs to the major facilitator superfamily. Sugar transporter (TC 2.A.1.1) family.</text>
</comment>
<dbReference type="PROSITE" id="PS50850">
    <property type="entry name" value="MFS"/>
    <property type="match status" value="1"/>
</dbReference>
<gene>
    <name evidence="11" type="ORF">SUNI508_06845</name>
</gene>
<dbReference type="InterPro" id="IPR020846">
    <property type="entry name" value="MFS_dom"/>
</dbReference>
<dbReference type="SUPFAM" id="SSF103473">
    <property type="entry name" value="MFS general substrate transporter"/>
    <property type="match status" value="1"/>
</dbReference>
<feature type="transmembrane region" description="Helical" evidence="9">
    <location>
        <begin position="603"/>
        <end position="623"/>
    </location>
</feature>
<dbReference type="Pfam" id="PF00083">
    <property type="entry name" value="Sugar_tr"/>
    <property type="match status" value="1"/>
</dbReference>
<evidence type="ECO:0000256" key="2">
    <source>
        <dbReference type="ARBA" id="ARBA00010992"/>
    </source>
</evidence>
<feature type="transmembrane region" description="Helical" evidence="9">
    <location>
        <begin position="635"/>
        <end position="654"/>
    </location>
</feature>
<dbReference type="Proteomes" id="UP001408356">
    <property type="component" value="Unassembled WGS sequence"/>
</dbReference>
<feature type="transmembrane region" description="Helical" evidence="9">
    <location>
        <begin position="827"/>
        <end position="847"/>
    </location>
</feature>
<dbReference type="PROSITE" id="PS00216">
    <property type="entry name" value="SUGAR_TRANSPORT_1"/>
    <property type="match status" value="2"/>
</dbReference>
<name>A0ABR2V0P9_9PEZI</name>
<evidence type="ECO:0000256" key="4">
    <source>
        <dbReference type="ARBA" id="ARBA00022692"/>
    </source>
</evidence>
<evidence type="ECO:0000259" key="10">
    <source>
        <dbReference type="PROSITE" id="PS50850"/>
    </source>
</evidence>
<dbReference type="PANTHER" id="PTHR43380">
    <property type="entry name" value="2-OXOISOVALERATE DEHYDROGENASE SUBUNIT ALPHA, MITOCHONDRIAL"/>
    <property type="match status" value="1"/>
</dbReference>
<comment type="caution">
    <text evidence="11">The sequence shown here is derived from an EMBL/GenBank/DDBJ whole genome shotgun (WGS) entry which is preliminary data.</text>
</comment>
<keyword evidence="7 9" id="KW-0472">Membrane</keyword>
<evidence type="ECO:0000256" key="5">
    <source>
        <dbReference type="ARBA" id="ARBA00022989"/>
    </source>
</evidence>
<dbReference type="InterPro" id="IPR036259">
    <property type="entry name" value="MFS_trans_sf"/>
</dbReference>
<dbReference type="CDD" id="cd17356">
    <property type="entry name" value="MFS_HXT"/>
    <property type="match status" value="1"/>
</dbReference>
<reference evidence="11 12" key="1">
    <citation type="journal article" date="2024" name="J. Plant Pathol.">
        <title>Sequence and assembly of the genome of Seiridium unicorne, isolate CBS 538.82, causal agent of cypress canker disease.</title>
        <authorList>
            <person name="Scali E."/>
            <person name="Rocca G.D."/>
            <person name="Danti R."/>
            <person name="Garbelotto M."/>
            <person name="Barberini S."/>
            <person name="Baroncelli R."/>
            <person name="Emiliani G."/>
        </authorList>
    </citation>
    <scope>NUCLEOTIDE SEQUENCE [LARGE SCALE GENOMIC DNA]</scope>
    <source>
        <strain evidence="11 12">BM-138-508</strain>
    </source>
</reference>
<dbReference type="InterPro" id="IPR003663">
    <property type="entry name" value="Sugar/inositol_transpt"/>
</dbReference>
<feature type="transmembrane region" description="Helical" evidence="9">
    <location>
        <begin position="578"/>
        <end position="597"/>
    </location>
</feature>
<organism evidence="11 12">
    <name type="scientific">Seiridium unicorne</name>
    <dbReference type="NCBI Taxonomy" id="138068"/>
    <lineage>
        <taxon>Eukaryota</taxon>
        <taxon>Fungi</taxon>
        <taxon>Dikarya</taxon>
        <taxon>Ascomycota</taxon>
        <taxon>Pezizomycotina</taxon>
        <taxon>Sordariomycetes</taxon>
        <taxon>Xylariomycetidae</taxon>
        <taxon>Amphisphaeriales</taxon>
        <taxon>Sporocadaceae</taxon>
        <taxon>Seiridium</taxon>
    </lineage>
</organism>
<feature type="transmembrane region" description="Helical" evidence="9">
    <location>
        <begin position="925"/>
        <end position="946"/>
    </location>
</feature>
<keyword evidence="3" id="KW-0813">Transport</keyword>
<feature type="transmembrane region" description="Helical" evidence="9">
    <location>
        <begin position="760"/>
        <end position="783"/>
    </location>
</feature>
<dbReference type="Gene3D" id="3.40.50.970">
    <property type="match status" value="1"/>
</dbReference>
<feature type="transmembrane region" description="Helical" evidence="9">
    <location>
        <begin position="803"/>
        <end position="820"/>
    </location>
</feature>
<accession>A0ABR2V0P9</accession>
<evidence type="ECO:0000256" key="8">
    <source>
        <dbReference type="SAM" id="MobiDB-lite"/>
    </source>
</evidence>
<keyword evidence="4 9" id="KW-0812">Transmembrane</keyword>
<dbReference type="NCBIfam" id="TIGR00879">
    <property type="entry name" value="SP"/>
    <property type="match status" value="1"/>
</dbReference>
<dbReference type="InterPro" id="IPR005828">
    <property type="entry name" value="MFS_sugar_transport-like"/>
</dbReference>
<feature type="transmembrane region" description="Helical" evidence="9">
    <location>
        <begin position="666"/>
        <end position="689"/>
    </location>
</feature>